<evidence type="ECO:0000313" key="2">
    <source>
        <dbReference type="EMBL" id="SDP36051.1"/>
    </source>
</evidence>
<proteinExistence type="predicted"/>
<organism evidence="2 3">
    <name type="scientific">Actinacidiphila guanduensis</name>
    <dbReference type="NCBI Taxonomy" id="310781"/>
    <lineage>
        <taxon>Bacteria</taxon>
        <taxon>Bacillati</taxon>
        <taxon>Actinomycetota</taxon>
        <taxon>Actinomycetes</taxon>
        <taxon>Kitasatosporales</taxon>
        <taxon>Streptomycetaceae</taxon>
        <taxon>Actinacidiphila</taxon>
    </lineage>
</organism>
<dbReference type="EMBL" id="FNIE01000025">
    <property type="protein sequence ID" value="SDP36051.1"/>
    <property type="molecule type" value="Genomic_DNA"/>
</dbReference>
<keyword evidence="3" id="KW-1185">Reference proteome</keyword>
<gene>
    <name evidence="2" type="ORF">SAMN05216259_12537</name>
</gene>
<dbReference type="AlphaFoldDB" id="A0A1H0S2H9"/>
<dbReference type="InterPro" id="IPR013978">
    <property type="entry name" value="MEKHLA"/>
</dbReference>
<evidence type="ECO:0000259" key="1">
    <source>
        <dbReference type="Pfam" id="PF08670"/>
    </source>
</evidence>
<feature type="domain" description="MEKHLA" evidence="1">
    <location>
        <begin position="2"/>
        <end position="54"/>
    </location>
</feature>
<protein>
    <submittedName>
        <fullName evidence="2">MEKHLA domain-containing protein</fullName>
    </submittedName>
</protein>
<dbReference type="Proteomes" id="UP000199341">
    <property type="component" value="Unassembled WGS sequence"/>
</dbReference>
<reference evidence="2 3" key="1">
    <citation type="submission" date="2016-10" db="EMBL/GenBank/DDBJ databases">
        <authorList>
            <person name="de Groot N.N."/>
        </authorList>
    </citation>
    <scope>NUCLEOTIDE SEQUENCE [LARGE SCALE GENOMIC DNA]</scope>
    <source>
        <strain evidence="2 3">CGMCC 4.2022</strain>
    </source>
</reference>
<dbReference type="Pfam" id="PF08670">
    <property type="entry name" value="MEKHLA"/>
    <property type="match status" value="1"/>
</dbReference>
<evidence type="ECO:0000313" key="3">
    <source>
        <dbReference type="Proteomes" id="UP000199341"/>
    </source>
</evidence>
<name>A0A1H0S2H9_9ACTN</name>
<accession>A0A1H0S2H9</accession>
<sequence>MMDVVRAKGYVDGYRGQRRSKQGKRFWIEDVTIWNLSDRSGPIQGQAALIATWSDVGKTTVEHN</sequence>